<dbReference type="Proteomes" id="UP000002209">
    <property type="component" value="Chromosome"/>
</dbReference>
<gene>
    <name evidence="2" type="ordered locus">GAU_3186</name>
</gene>
<protein>
    <submittedName>
        <fullName evidence="2">Beta-lactamase family protein</fullName>
    </submittedName>
</protein>
<name>C1ACK1_GEMAT</name>
<dbReference type="InterPro" id="IPR050491">
    <property type="entry name" value="AmpC-like"/>
</dbReference>
<dbReference type="SUPFAM" id="SSF56601">
    <property type="entry name" value="beta-lactamase/transpeptidase-like"/>
    <property type="match status" value="1"/>
</dbReference>
<accession>C1ACK1</accession>
<dbReference type="InterPro" id="IPR001466">
    <property type="entry name" value="Beta-lactam-related"/>
</dbReference>
<evidence type="ECO:0000313" key="3">
    <source>
        <dbReference type="Proteomes" id="UP000002209"/>
    </source>
</evidence>
<dbReference type="STRING" id="379066.GAU_3186"/>
<dbReference type="HOGENOM" id="CLU_020027_0_4_0"/>
<feature type="domain" description="Beta-lactamase-related" evidence="1">
    <location>
        <begin position="71"/>
        <end position="384"/>
    </location>
</feature>
<dbReference type="AlphaFoldDB" id="C1ACK1"/>
<dbReference type="EMBL" id="AP009153">
    <property type="protein sequence ID" value="BAH40228.1"/>
    <property type="molecule type" value="Genomic_DNA"/>
</dbReference>
<dbReference type="KEGG" id="gau:GAU_3186"/>
<evidence type="ECO:0000313" key="2">
    <source>
        <dbReference type="EMBL" id="BAH40228.1"/>
    </source>
</evidence>
<dbReference type="eggNOG" id="COG1680">
    <property type="taxonomic scope" value="Bacteria"/>
</dbReference>
<dbReference type="Gene3D" id="3.40.710.10">
    <property type="entry name" value="DD-peptidase/beta-lactamase superfamily"/>
    <property type="match status" value="1"/>
</dbReference>
<reference evidence="3" key="1">
    <citation type="submission" date="2006-03" db="EMBL/GenBank/DDBJ databases">
        <title>Complete genome sequence of Gemmatimonas aurantiaca T-27 that represents a novel phylum Gemmatimonadetes.</title>
        <authorList>
            <person name="Takasaki K."/>
            <person name="Ichikawa N."/>
            <person name="Miura H."/>
            <person name="Matsushita S."/>
            <person name="Watanabe Y."/>
            <person name="Oguchi A."/>
            <person name="Ankai A."/>
            <person name="Yashiro I."/>
            <person name="Takahashi M."/>
            <person name="Terui Y."/>
            <person name="Fukui S."/>
            <person name="Yokoyama H."/>
            <person name="Tanikawa S."/>
            <person name="Hanada S."/>
            <person name="Kamagata Y."/>
            <person name="Fujita N."/>
        </authorList>
    </citation>
    <scope>NUCLEOTIDE SEQUENCE [LARGE SCALE GENOMIC DNA]</scope>
    <source>
        <strain evidence="3">T-27 / DSM 14586 / JCM 11422 / NBRC 100505</strain>
    </source>
</reference>
<proteinExistence type="predicted"/>
<dbReference type="InterPro" id="IPR012338">
    <property type="entry name" value="Beta-lactam/transpept-like"/>
</dbReference>
<evidence type="ECO:0000259" key="1">
    <source>
        <dbReference type="Pfam" id="PF00144"/>
    </source>
</evidence>
<organism evidence="2 3">
    <name type="scientific">Gemmatimonas aurantiaca (strain DSM 14586 / JCM 11422 / NBRC 100505 / T-27)</name>
    <dbReference type="NCBI Taxonomy" id="379066"/>
    <lineage>
        <taxon>Bacteria</taxon>
        <taxon>Pseudomonadati</taxon>
        <taxon>Gemmatimonadota</taxon>
        <taxon>Gemmatimonadia</taxon>
        <taxon>Gemmatimonadales</taxon>
        <taxon>Gemmatimonadaceae</taxon>
        <taxon>Gemmatimonas</taxon>
    </lineage>
</organism>
<dbReference type="PANTHER" id="PTHR46825:SF9">
    <property type="entry name" value="BETA-LACTAMASE-RELATED DOMAIN-CONTAINING PROTEIN"/>
    <property type="match status" value="1"/>
</dbReference>
<sequence>MPPPAPRGAFHRRRWAWLKDTRYIRVMRPLLLRVAAPAHLTVATLLAALAAAAPLRAQSVNLVTTADRIFAAWNTTHSPGCAVGVARGGVTLLERGYGMADLAGERPITPATILESGSVAKQFTAAAVMVLVADGKVALEDDARKYLPELPLYGRTITVRNLLTHTSGLREWSNLMAWQGWPRGTRVHTQPYVYSVITAQKALNYPVGEHYSYTNSGFLLLRTLVERVSGKTFAEFSKARLFAPLGLTHTQWRDDYTRIVPGLAQAYSREGTGFSIDMPTDNIIAAGGLLTTVGDWLRWNNSLTKKTLGAGVVDSLTRQMRLTNGLEIAYALGLTVGKYRGTREVAHSGSTAGYSTYLARYPELGDLSIAVLCNVAGANPTSSTRQLVDALHPELPRAAALDTVAADQNALRAWRGLYEDGRWHEVTVLDTAGGLLRQGNTPIRALRDGTLMMGGQRIRLAMDKDGRTRTIRTVTSDGDSVVYTWRAETTAKPTPTELAAYAGRYRSDEIGTTFTVAVENGALTVSPRAGLSETLSPTFRDAFDGPSNAVWFTRDAKGRVTAMHFGAARVWDFVSTRIP</sequence>
<keyword evidence="3" id="KW-1185">Reference proteome</keyword>
<dbReference type="PANTHER" id="PTHR46825">
    <property type="entry name" value="D-ALANYL-D-ALANINE-CARBOXYPEPTIDASE/ENDOPEPTIDASE AMPH"/>
    <property type="match status" value="1"/>
</dbReference>
<dbReference type="Pfam" id="PF00144">
    <property type="entry name" value="Beta-lactamase"/>
    <property type="match status" value="1"/>
</dbReference>